<proteinExistence type="predicted"/>
<dbReference type="SUPFAM" id="SSF52025">
    <property type="entry name" value="PA domain"/>
    <property type="match status" value="1"/>
</dbReference>
<comment type="caution">
    <text evidence="9">The sequence shown here is derived from an EMBL/GenBank/DDBJ whole genome shotgun (WGS) entry which is preliminary data.</text>
</comment>
<keyword evidence="3" id="KW-0479">Metal-binding</keyword>
<dbReference type="GO" id="GO:0006508">
    <property type="term" value="P:proteolysis"/>
    <property type="evidence" value="ECO:0007669"/>
    <property type="project" value="UniProtKB-KW"/>
</dbReference>
<dbReference type="CDD" id="cd05660">
    <property type="entry name" value="M28_like_PA"/>
    <property type="match status" value="1"/>
</dbReference>
<evidence type="ECO:0000256" key="4">
    <source>
        <dbReference type="ARBA" id="ARBA00022729"/>
    </source>
</evidence>
<organism evidence="9 10">
    <name type="scientific">Sphingomonas desiccabilis</name>
    <dbReference type="NCBI Taxonomy" id="429134"/>
    <lineage>
        <taxon>Bacteria</taxon>
        <taxon>Pseudomonadati</taxon>
        <taxon>Pseudomonadota</taxon>
        <taxon>Alphaproteobacteria</taxon>
        <taxon>Sphingomonadales</taxon>
        <taxon>Sphingomonadaceae</taxon>
        <taxon>Sphingomonas</taxon>
    </lineage>
</organism>
<evidence type="ECO:0000259" key="8">
    <source>
        <dbReference type="Pfam" id="PF04389"/>
    </source>
</evidence>
<dbReference type="Proteomes" id="UP000292347">
    <property type="component" value="Unassembled WGS sequence"/>
</dbReference>
<evidence type="ECO:0000313" key="10">
    <source>
        <dbReference type="Proteomes" id="UP000292347"/>
    </source>
</evidence>
<keyword evidence="4 7" id="KW-0732">Signal</keyword>
<dbReference type="InterPro" id="IPR045175">
    <property type="entry name" value="M28_fam"/>
</dbReference>
<sequence length="570" mass="61534">MRPLPSSLRQESFPPMSFRSPRPSLRLLALAALVGTSSAAIAAPAKKPSFDVARVTNDIRTLSSDEYEGRGPATRAETKTIEYIAAQFKAAGLKPAGDKGSWFQDVPLLRSDIVGTPSLSMAIGGTSKPLTQGSEIAVRAASTGQTSVQLNAAPLVFVGYGVKAPERNWDDFKGVDLKGKIMVVLVNDPDFEGGEGDFGGRLMTYYGRWTYKYEEAAHQGAAGVLVIHESEPASYGWATVKNSNTNTMFDIVRANPAAAHTPMEGWIQKDLAADLFKASGTDFEAAKAAARKADFRPMPLKATMTASYQVKPEIITSHNVAGILPGSRHPDETVIYSAHWDHLGIGAPDAKGDTIYNGALDNASGTAALMELARAYGTGPKPDRSILFLAVTAEEKGLLGSEYYADNPLRPLATTVGAINMDGPFAIEKTTDFSISGAAKLDLLTMLTEEAAKFGRHYTPEARPEAGSFYRSDHFPFAKRGVPAISYDAGQELVNGGAARGKELSDLYTRDRYHQPADEYDASWNTSSWEGDLTLLYNLGDRLANGRAWPNWSADSEFRATREETASQRK</sequence>
<dbReference type="EMBL" id="SDPT01000001">
    <property type="protein sequence ID" value="RXZ34582.1"/>
    <property type="molecule type" value="Genomic_DNA"/>
</dbReference>
<keyword evidence="10" id="KW-1185">Reference proteome</keyword>
<dbReference type="GO" id="GO:0004177">
    <property type="term" value="F:aminopeptidase activity"/>
    <property type="evidence" value="ECO:0007669"/>
    <property type="project" value="UniProtKB-KW"/>
</dbReference>
<feature type="domain" description="Peptidase M28" evidence="8">
    <location>
        <begin position="319"/>
        <end position="526"/>
    </location>
</feature>
<dbReference type="GO" id="GO:0046872">
    <property type="term" value="F:metal ion binding"/>
    <property type="evidence" value="ECO:0007669"/>
    <property type="project" value="UniProtKB-KW"/>
</dbReference>
<evidence type="ECO:0000256" key="7">
    <source>
        <dbReference type="SAM" id="SignalP"/>
    </source>
</evidence>
<evidence type="ECO:0000256" key="1">
    <source>
        <dbReference type="ARBA" id="ARBA00022438"/>
    </source>
</evidence>
<evidence type="ECO:0000256" key="3">
    <source>
        <dbReference type="ARBA" id="ARBA00022723"/>
    </source>
</evidence>
<keyword evidence="6" id="KW-0862">Zinc</keyword>
<dbReference type="OrthoDB" id="9778250at2"/>
<name>A0A4Q2J022_9SPHN</name>
<keyword evidence="5" id="KW-0378">Hydrolase</keyword>
<dbReference type="SUPFAM" id="SSF53187">
    <property type="entry name" value="Zn-dependent exopeptidases"/>
    <property type="match status" value="1"/>
</dbReference>
<dbReference type="InterPro" id="IPR007484">
    <property type="entry name" value="Peptidase_M28"/>
</dbReference>
<keyword evidence="1" id="KW-0031">Aminopeptidase</keyword>
<dbReference type="AlphaFoldDB" id="A0A4Q2J022"/>
<reference evidence="9 10" key="1">
    <citation type="submission" date="2019-01" db="EMBL/GenBank/DDBJ databases">
        <title>Sphingomonas mucosissima sp. nov. and Sphingomonas desiccabilis sp. nov., from biological soil crusts in the Colorado Plateau, USA.</title>
        <authorList>
            <person name="Zhu D."/>
        </authorList>
    </citation>
    <scope>NUCLEOTIDE SEQUENCE [LARGE SCALE GENOMIC DNA]</scope>
    <source>
        <strain evidence="9 10">CP1D</strain>
    </source>
</reference>
<protein>
    <submittedName>
        <fullName evidence="9">M28 family peptidase</fullName>
    </submittedName>
</protein>
<evidence type="ECO:0000256" key="6">
    <source>
        <dbReference type="ARBA" id="ARBA00022833"/>
    </source>
</evidence>
<accession>A0A4Q2J022</accession>
<dbReference type="FunFam" id="3.40.630.10:FF:000088">
    <property type="entry name" value="Peptidase M20"/>
    <property type="match status" value="1"/>
</dbReference>
<dbReference type="GO" id="GO:0008235">
    <property type="term" value="F:metalloexopeptidase activity"/>
    <property type="evidence" value="ECO:0007669"/>
    <property type="project" value="InterPro"/>
</dbReference>
<keyword evidence="2" id="KW-0645">Protease</keyword>
<evidence type="ECO:0000256" key="2">
    <source>
        <dbReference type="ARBA" id="ARBA00022670"/>
    </source>
</evidence>
<dbReference type="Gene3D" id="3.40.630.10">
    <property type="entry name" value="Zn peptidases"/>
    <property type="match status" value="1"/>
</dbReference>
<gene>
    <name evidence="9" type="ORF">EO081_02550</name>
</gene>
<feature type="chain" id="PRO_5020597342" evidence="7">
    <location>
        <begin position="43"/>
        <end position="570"/>
    </location>
</feature>
<dbReference type="PANTHER" id="PTHR12147">
    <property type="entry name" value="METALLOPEPTIDASE M28 FAMILY MEMBER"/>
    <property type="match status" value="1"/>
</dbReference>
<evidence type="ECO:0000313" key="9">
    <source>
        <dbReference type="EMBL" id="RXZ34582.1"/>
    </source>
</evidence>
<dbReference type="InterPro" id="IPR046450">
    <property type="entry name" value="PA_dom_sf"/>
</dbReference>
<dbReference type="Gene3D" id="3.50.30.30">
    <property type="match status" value="1"/>
</dbReference>
<dbReference type="Pfam" id="PF04389">
    <property type="entry name" value="Peptidase_M28"/>
    <property type="match status" value="1"/>
</dbReference>
<dbReference type="PANTHER" id="PTHR12147:SF56">
    <property type="entry name" value="AMINOPEPTIDASE YDR415C-RELATED"/>
    <property type="match status" value="1"/>
</dbReference>
<evidence type="ECO:0000256" key="5">
    <source>
        <dbReference type="ARBA" id="ARBA00022801"/>
    </source>
</evidence>
<feature type="signal peptide" evidence="7">
    <location>
        <begin position="1"/>
        <end position="42"/>
    </location>
</feature>